<organism evidence="1 2">
    <name type="scientific">Vibrio sinaloensis DSM 21326</name>
    <dbReference type="NCBI Taxonomy" id="945550"/>
    <lineage>
        <taxon>Bacteria</taxon>
        <taxon>Pseudomonadati</taxon>
        <taxon>Pseudomonadota</taxon>
        <taxon>Gammaproteobacteria</taxon>
        <taxon>Vibrionales</taxon>
        <taxon>Vibrionaceae</taxon>
        <taxon>Vibrio</taxon>
        <taxon>Vibrio oreintalis group</taxon>
    </lineage>
</organism>
<proteinExistence type="predicted"/>
<dbReference type="EMBL" id="AEVT01000123">
    <property type="protein sequence ID" value="EGA67902.1"/>
    <property type="molecule type" value="Genomic_DNA"/>
</dbReference>
<accession>E8MDK3</accession>
<reference evidence="1 2" key="1">
    <citation type="journal article" date="2012" name="Int. J. Syst. Evol. Microbiol.">
        <title>Vibrio caribbeanicus sp. nov., isolated from the marine sponge Scleritoderma cyanea.</title>
        <authorList>
            <person name="Hoffmann M."/>
            <person name="Monday S.R."/>
            <person name="Allard M.W."/>
            <person name="Strain E.A."/>
            <person name="Whittaker P."/>
            <person name="Naum M."/>
            <person name="McCarthy P.J."/>
            <person name="Lopez J.V."/>
            <person name="Fischer M."/>
            <person name="Brown E.W."/>
        </authorList>
    </citation>
    <scope>NUCLEOTIDE SEQUENCE [LARGE SCALE GENOMIC DNA]</scope>
    <source>
        <strain evidence="2">DSMZ 21326</strain>
    </source>
</reference>
<evidence type="ECO:0000313" key="2">
    <source>
        <dbReference type="Proteomes" id="UP000006228"/>
    </source>
</evidence>
<dbReference type="eggNOG" id="ENOG502Z9SG">
    <property type="taxonomic scope" value="Bacteria"/>
</dbReference>
<name>E8MDK3_PHOS4</name>
<sequence length="353" mass="40043">MWQCCSQLNWALSVFLAMVKTMNMKTQNRLKLSRALKKKLARKQNRKKRAYIQPRKRALPKVKALFRDDITTSNRAYINIRDGKDIHEVAARFLCEDLWSKFQPHSDQHFLQEFAIDFDARFWEMDLTVALIEIGHSVICPKPGPDVCIEGDQKVWVEAIAPKAGKGPDKVPPMKFGEAQTVPNDQIILRYTSAIAEKFERYKSYVSSGIVSNNEPYVIAINGCQIPSARLDHNPPRIVRSVFPIGDEYFTIDRQTGSRKGSGFIFRPSIKKSSGSDIPTDLFLREDFAQISAIIFSCSDCCNRPSKGNDWVVVHNPLAVNPICSGLFPCFKEYQATENGEGEYILNNIQSNT</sequence>
<dbReference type="AlphaFoldDB" id="E8MDK3"/>
<protein>
    <submittedName>
        <fullName evidence="1">Uncharacterized protein</fullName>
    </submittedName>
</protein>
<gene>
    <name evidence="1" type="ORF">VISI1226_18356</name>
</gene>
<evidence type="ECO:0000313" key="1">
    <source>
        <dbReference type="EMBL" id="EGA67902.1"/>
    </source>
</evidence>
<comment type="caution">
    <text evidence="1">The sequence shown here is derived from an EMBL/GenBank/DDBJ whole genome shotgun (WGS) entry which is preliminary data.</text>
</comment>
<dbReference type="Proteomes" id="UP000006228">
    <property type="component" value="Unassembled WGS sequence"/>
</dbReference>